<dbReference type="RefSeq" id="XP_055897151.1">
    <property type="nucleotide sequence ID" value="XM_056041176.1"/>
</dbReference>
<evidence type="ECO:0000313" key="1">
    <source>
        <dbReference type="Proteomes" id="UP001165740"/>
    </source>
</evidence>
<sequence length="287" mass="33167">MAHTIMLSLVTGLIVFSVFIKKFVLVWCLEFSVSLGKALKKQWVQRLMQDEPCSAYFFNYRSRNIFGLTMQPLSNCSIPDLLNHYYNSKMALNICRHKTPFKSFKDITLRDYAYKFGYCYTADEIKAVAQLTVKIEVKMLSSKRPHHDYDFFPNPNNENCLCVMCREPALPKIPRSGSGVINLFQYKDGCCYNFCEQKYNSFGSNDKTCPCDKCRSVEKPSSLWWDLCVTTEKTLVYDEEEAHEASCILFYDTEDSPVVVLNKLAISYLASETICRRCLTLAQWLVI</sequence>
<reference evidence="2 3" key="1">
    <citation type="submission" date="2025-04" db="UniProtKB">
        <authorList>
            <consortium name="RefSeq"/>
        </authorList>
    </citation>
    <scope>IDENTIFICATION</scope>
</reference>
<dbReference type="OrthoDB" id="10319582at2759"/>
<name>A0A9W3BCH3_BIOGL</name>
<gene>
    <name evidence="2 3" type="primary">LOC106077613</name>
</gene>
<organism evidence="1 2">
    <name type="scientific">Biomphalaria glabrata</name>
    <name type="common">Bloodfluke planorb</name>
    <name type="synonym">Freshwater snail</name>
    <dbReference type="NCBI Taxonomy" id="6526"/>
    <lineage>
        <taxon>Eukaryota</taxon>
        <taxon>Metazoa</taxon>
        <taxon>Spiralia</taxon>
        <taxon>Lophotrochozoa</taxon>
        <taxon>Mollusca</taxon>
        <taxon>Gastropoda</taxon>
        <taxon>Heterobranchia</taxon>
        <taxon>Euthyneura</taxon>
        <taxon>Panpulmonata</taxon>
        <taxon>Hygrophila</taxon>
        <taxon>Lymnaeoidea</taxon>
        <taxon>Planorbidae</taxon>
        <taxon>Biomphalaria</taxon>
    </lineage>
</organism>
<dbReference type="GeneID" id="106077613"/>
<dbReference type="Proteomes" id="UP001165740">
    <property type="component" value="Chromosome 9"/>
</dbReference>
<dbReference type="AlphaFoldDB" id="A0A9W3BCH3"/>
<proteinExistence type="predicted"/>
<evidence type="ECO:0000313" key="3">
    <source>
        <dbReference type="RefSeq" id="XP_055897151.1"/>
    </source>
</evidence>
<dbReference type="RefSeq" id="XP_055897150.1">
    <property type="nucleotide sequence ID" value="XM_056041175.1"/>
</dbReference>
<evidence type="ECO:0000313" key="2">
    <source>
        <dbReference type="RefSeq" id="XP_055897150.1"/>
    </source>
</evidence>
<accession>A0A9W3BCH3</accession>
<keyword evidence="1" id="KW-1185">Reference proteome</keyword>
<protein>
    <submittedName>
        <fullName evidence="2 3">Uncharacterized protein LOC106077613 isoform X1</fullName>
    </submittedName>
</protein>